<dbReference type="UniPathway" id="UPA00079"/>
<dbReference type="Gene3D" id="1.10.357.140">
    <property type="entry name" value="UbiA prenyltransferase"/>
    <property type="match status" value="1"/>
</dbReference>
<keyword evidence="3" id="KW-0474">Menaquinone biosynthesis</keyword>
<dbReference type="PIRSF" id="PIRSF005355">
    <property type="entry name" value="UBIAD1"/>
    <property type="match status" value="1"/>
</dbReference>
<evidence type="ECO:0000256" key="3">
    <source>
        <dbReference type="ARBA" id="ARBA00022428"/>
    </source>
</evidence>
<evidence type="ECO:0000256" key="2">
    <source>
        <dbReference type="ARBA" id="ARBA00004863"/>
    </source>
</evidence>
<dbReference type="GO" id="GO:0005886">
    <property type="term" value="C:plasma membrane"/>
    <property type="evidence" value="ECO:0007669"/>
    <property type="project" value="UniProtKB-SubCell"/>
</dbReference>
<proteinExistence type="predicted"/>
<name>A0A8J8PIK6_9ARCH</name>
<keyword evidence="7 8" id="KW-0472">Membrane</keyword>
<keyword evidence="4" id="KW-0808">Transferase</keyword>
<dbReference type="Proteomes" id="UP000752814">
    <property type="component" value="Unassembled WGS sequence"/>
</dbReference>
<comment type="pathway">
    <text evidence="2">Quinol/quinone metabolism; menaquinone biosynthesis.</text>
</comment>
<protein>
    <recommendedName>
        <fullName evidence="11">1,4-dihydroxy-2-naphthoate octaprenyltransferase</fullName>
    </recommendedName>
</protein>
<dbReference type="GO" id="GO:0004659">
    <property type="term" value="F:prenyltransferase activity"/>
    <property type="evidence" value="ECO:0007669"/>
    <property type="project" value="InterPro"/>
</dbReference>
<feature type="transmembrane region" description="Helical" evidence="8">
    <location>
        <begin position="44"/>
        <end position="63"/>
    </location>
</feature>
<reference evidence="9" key="1">
    <citation type="submission" date="2016-03" db="EMBL/GenBank/DDBJ databases">
        <authorList>
            <person name="Borrel G."/>
            <person name="Mccann A."/>
            <person name="O'Toole P.W."/>
        </authorList>
    </citation>
    <scope>NUCLEOTIDE SEQUENCE</scope>
    <source>
        <strain evidence="9">183</strain>
    </source>
</reference>
<keyword evidence="5 8" id="KW-0812">Transmembrane</keyword>
<feature type="transmembrane region" description="Helical" evidence="8">
    <location>
        <begin position="249"/>
        <end position="266"/>
    </location>
</feature>
<feature type="transmembrane region" description="Helical" evidence="8">
    <location>
        <begin position="176"/>
        <end position="194"/>
    </location>
</feature>
<dbReference type="CDD" id="cd13962">
    <property type="entry name" value="PT_UbiA_UBIAD1"/>
    <property type="match status" value="1"/>
</dbReference>
<evidence type="ECO:0000256" key="7">
    <source>
        <dbReference type="ARBA" id="ARBA00023136"/>
    </source>
</evidence>
<evidence type="ECO:0000256" key="4">
    <source>
        <dbReference type="ARBA" id="ARBA00022679"/>
    </source>
</evidence>
<dbReference type="Pfam" id="PF01040">
    <property type="entry name" value="UbiA"/>
    <property type="match status" value="1"/>
</dbReference>
<sequence length="307" mass="33682">MHYKKLTMKAIVELAAPHTWPASSIPVCLAAMLSVSLTHQFSQYLFFSVLLTSIFLQCAVNTLNDYADFVKGTDTIENSDDPTDASIIYNELNPKSARNVGIAFIILAAVSGIYAIYIAGWIPVVFGAVGVAVLASYSFSKFPLSYLPVGEVISGFVMGGIIPLASYYVFTLQIEPMVIVYCIPTIISIGLIMMTNNISDIEKDHDAKRKTLPCILNRDKTSVLLKSLIILSAISVCTLVVVYFRNGSFLIPLMIGSIIMPFNRLSNGRFMPESRILSMNSILSIHTRLNLYYIAMIAADLILGAIL</sequence>
<dbReference type="EMBL" id="LVVT01000001">
    <property type="protein sequence ID" value="TQS84519.1"/>
    <property type="molecule type" value="Genomic_DNA"/>
</dbReference>
<dbReference type="RefSeq" id="WP_400203430.1">
    <property type="nucleotide sequence ID" value="NZ_CAYAYE010000029.1"/>
</dbReference>
<comment type="subcellular location">
    <subcellularLocation>
        <location evidence="1">Cell membrane</location>
        <topology evidence="1">Multi-pass membrane protein</topology>
    </subcellularLocation>
</comment>
<dbReference type="GO" id="GO:0042371">
    <property type="term" value="P:vitamin K biosynthetic process"/>
    <property type="evidence" value="ECO:0007669"/>
    <property type="project" value="TreeGrafter"/>
</dbReference>
<feature type="transmembrane region" description="Helical" evidence="8">
    <location>
        <begin position="223"/>
        <end position="243"/>
    </location>
</feature>
<dbReference type="AlphaFoldDB" id="A0A8J8PIK6"/>
<dbReference type="InterPro" id="IPR000537">
    <property type="entry name" value="UbiA_prenyltransferase"/>
</dbReference>
<feature type="transmembrane region" description="Helical" evidence="8">
    <location>
        <begin position="101"/>
        <end position="134"/>
    </location>
</feature>
<feature type="transmembrane region" description="Helical" evidence="8">
    <location>
        <begin position="20"/>
        <end position="37"/>
    </location>
</feature>
<dbReference type="PANTHER" id="PTHR13929:SF0">
    <property type="entry name" value="UBIA PRENYLTRANSFERASE DOMAIN-CONTAINING PROTEIN 1"/>
    <property type="match status" value="1"/>
</dbReference>
<feature type="transmembrane region" description="Helical" evidence="8">
    <location>
        <begin position="146"/>
        <end position="170"/>
    </location>
</feature>
<organism evidence="9 10">
    <name type="scientific">Candidatus Methanomassiliicoccus intestinalis</name>
    <dbReference type="NCBI Taxonomy" id="1406512"/>
    <lineage>
        <taxon>Archaea</taxon>
        <taxon>Methanobacteriati</taxon>
        <taxon>Thermoplasmatota</taxon>
        <taxon>Thermoplasmata</taxon>
        <taxon>Methanomassiliicoccales</taxon>
        <taxon>Methanomassiliicoccaceae</taxon>
        <taxon>Methanomassiliicoccus</taxon>
    </lineage>
</organism>
<dbReference type="PANTHER" id="PTHR13929">
    <property type="entry name" value="1,4-DIHYDROXY-2-NAPHTHOATE OCTAPRENYLTRANSFERASE"/>
    <property type="match status" value="1"/>
</dbReference>
<evidence type="ECO:0000256" key="6">
    <source>
        <dbReference type="ARBA" id="ARBA00022989"/>
    </source>
</evidence>
<gene>
    <name evidence="9" type="ORF">A3207_00290</name>
</gene>
<dbReference type="GO" id="GO:0009234">
    <property type="term" value="P:menaquinone biosynthetic process"/>
    <property type="evidence" value="ECO:0007669"/>
    <property type="project" value="UniProtKB-UniPathway"/>
</dbReference>
<accession>A0A8J8PIK6</accession>
<evidence type="ECO:0000256" key="8">
    <source>
        <dbReference type="SAM" id="Phobius"/>
    </source>
</evidence>
<evidence type="ECO:0000256" key="1">
    <source>
        <dbReference type="ARBA" id="ARBA00004651"/>
    </source>
</evidence>
<evidence type="ECO:0008006" key="11">
    <source>
        <dbReference type="Google" id="ProtNLM"/>
    </source>
</evidence>
<dbReference type="InterPro" id="IPR026046">
    <property type="entry name" value="UBIAD1"/>
</dbReference>
<keyword evidence="6 8" id="KW-1133">Transmembrane helix</keyword>
<comment type="caution">
    <text evidence="9">The sequence shown here is derived from an EMBL/GenBank/DDBJ whole genome shotgun (WGS) entry which is preliminary data.</text>
</comment>
<evidence type="ECO:0000256" key="5">
    <source>
        <dbReference type="ARBA" id="ARBA00022692"/>
    </source>
</evidence>
<feature type="transmembrane region" description="Helical" evidence="8">
    <location>
        <begin position="287"/>
        <end position="306"/>
    </location>
</feature>
<dbReference type="InterPro" id="IPR044878">
    <property type="entry name" value="UbiA_sf"/>
</dbReference>
<evidence type="ECO:0000313" key="9">
    <source>
        <dbReference type="EMBL" id="TQS84519.1"/>
    </source>
</evidence>
<evidence type="ECO:0000313" key="10">
    <source>
        <dbReference type="Proteomes" id="UP000752814"/>
    </source>
</evidence>